<evidence type="ECO:0000313" key="11">
    <source>
        <dbReference type="EMBL" id="XBV25507.1"/>
    </source>
</evidence>
<accession>A0AAU7TFI5</accession>
<dbReference type="PANTHER" id="PTHR11550:SF0">
    <property type="entry name" value="CTP SYNTHASE-RELATED"/>
    <property type="match status" value="1"/>
</dbReference>
<evidence type="ECO:0000256" key="9">
    <source>
        <dbReference type="ARBA" id="ARBA00047781"/>
    </source>
</evidence>
<evidence type="ECO:0000256" key="4">
    <source>
        <dbReference type="ARBA" id="ARBA00022598"/>
    </source>
</evidence>
<dbReference type="Pfam" id="PF00117">
    <property type="entry name" value="GATase"/>
    <property type="match status" value="1"/>
</dbReference>
<comment type="catalytic activity">
    <reaction evidence="9">
        <text>UTP + L-glutamine + ATP + H2O = CTP + L-glutamate + ADP + phosphate + 2 H(+)</text>
        <dbReference type="Rhea" id="RHEA:26426"/>
        <dbReference type="ChEBI" id="CHEBI:15377"/>
        <dbReference type="ChEBI" id="CHEBI:15378"/>
        <dbReference type="ChEBI" id="CHEBI:29985"/>
        <dbReference type="ChEBI" id="CHEBI:30616"/>
        <dbReference type="ChEBI" id="CHEBI:37563"/>
        <dbReference type="ChEBI" id="CHEBI:43474"/>
        <dbReference type="ChEBI" id="CHEBI:46398"/>
        <dbReference type="ChEBI" id="CHEBI:58359"/>
        <dbReference type="ChEBI" id="CHEBI:456216"/>
        <dbReference type="EC" id="6.3.4.2"/>
    </reaction>
</comment>
<evidence type="ECO:0000256" key="3">
    <source>
        <dbReference type="ARBA" id="ARBA00012291"/>
    </source>
</evidence>
<comment type="similarity">
    <text evidence="2">Belongs to the CTP synthase family.</text>
</comment>
<keyword evidence="8" id="KW-0665">Pyrimidine biosynthesis</keyword>
<protein>
    <recommendedName>
        <fullName evidence="3">CTP synthase (glutamine hydrolyzing)</fullName>
        <ecNumber evidence="3">6.3.4.2</ecNumber>
    </recommendedName>
</protein>
<dbReference type="EMBL" id="CP158165">
    <property type="protein sequence ID" value="XBV25507.1"/>
    <property type="molecule type" value="Genomic_DNA"/>
</dbReference>
<dbReference type="InterPro" id="IPR004468">
    <property type="entry name" value="CTP_synthase"/>
</dbReference>
<dbReference type="GO" id="GO:0019856">
    <property type="term" value="P:pyrimidine nucleobase biosynthetic process"/>
    <property type="evidence" value="ECO:0007669"/>
    <property type="project" value="TreeGrafter"/>
</dbReference>
<dbReference type="EC" id="6.3.4.2" evidence="3"/>
<organism evidence="11">
    <name type="scientific">Kribbella sp. HUAS MG21</name>
    <dbReference type="NCBI Taxonomy" id="3160966"/>
    <lineage>
        <taxon>Bacteria</taxon>
        <taxon>Bacillati</taxon>
        <taxon>Actinomycetota</taxon>
        <taxon>Actinomycetes</taxon>
        <taxon>Propionibacteriales</taxon>
        <taxon>Kribbellaceae</taxon>
        <taxon>Kribbella</taxon>
    </lineage>
</organism>
<dbReference type="RefSeq" id="WP_350278317.1">
    <property type="nucleotide sequence ID" value="NZ_CP158165.1"/>
</dbReference>
<gene>
    <name evidence="11" type="ORF">ABN611_03595</name>
</gene>
<dbReference type="InterPro" id="IPR017926">
    <property type="entry name" value="GATASE"/>
</dbReference>
<dbReference type="NCBIfam" id="NF004836">
    <property type="entry name" value="PRK06186.1"/>
    <property type="match status" value="1"/>
</dbReference>
<evidence type="ECO:0000259" key="10">
    <source>
        <dbReference type="Pfam" id="PF00117"/>
    </source>
</evidence>
<dbReference type="GO" id="GO:0005829">
    <property type="term" value="C:cytosol"/>
    <property type="evidence" value="ECO:0007669"/>
    <property type="project" value="TreeGrafter"/>
</dbReference>
<name>A0AAU7TFI5_9ACTN</name>
<dbReference type="PROSITE" id="PS51273">
    <property type="entry name" value="GATASE_TYPE_1"/>
    <property type="match status" value="1"/>
</dbReference>
<dbReference type="GO" id="GO:0042802">
    <property type="term" value="F:identical protein binding"/>
    <property type="evidence" value="ECO:0007669"/>
    <property type="project" value="TreeGrafter"/>
</dbReference>
<evidence type="ECO:0000256" key="1">
    <source>
        <dbReference type="ARBA" id="ARBA00005171"/>
    </source>
</evidence>
<keyword evidence="7" id="KW-0315">Glutamine amidotransferase</keyword>
<dbReference type="GO" id="GO:0003883">
    <property type="term" value="F:CTP synthase activity"/>
    <property type="evidence" value="ECO:0007669"/>
    <property type="project" value="UniProtKB-EC"/>
</dbReference>
<dbReference type="GO" id="GO:0006241">
    <property type="term" value="P:CTP biosynthetic process"/>
    <property type="evidence" value="ECO:0007669"/>
    <property type="project" value="TreeGrafter"/>
</dbReference>
<evidence type="ECO:0000256" key="8">
    <source>
        <dbReference type="ARBA" id="ARBA00022975"/>
    </source>
</evidence>
<evidence type="ECO:0000256" key="5">
    <source>
        <dbReference type="ARBA" id="ARBA00022741"/>
    </source>
</evidence>
<evidence type="ECO:0000256" key="6">
    <source>
        <dbReference type="ARBA" id="ARBA00022840"/>
    </source>
</evidence>
<dbReference type="InterPro" id="IPR029062">
    <property type="entry name" value="Class_I_gatase-like"/>
</dbReference>
<keyword evidence="4" id="KW-0436">Ligase</keyword>
<dbReference type="Gene3D" id="3.40.50.880">
    <property type="match status" value="1"/>
</dbReference>
<dbReference type="SUPFAM" id="SSF52317">
    <property type="entry name" value="Class I glutamine amidotransferase-like"/>
    <property type="match status" value="1"/>
</dbReference>
<feature type="domain" description="Glutamine amidotransferase" evidence="10">
    <location>
        <begin position="28"/>
        <end position="117"/>
    </location>
</feature>
<dbReference type="GO" id="GO:0005524">
    <property type="term" value="F:ATP binding"/>
    <property type="evidence" value="ECO:0007669"/>
    <property type="project" value="UniProtKB-KW"/>
</dbReference>
<comment type="pathway">
    <text evidence="1">Pyrimidine metabolism; CTP biosynthesis via de novo pathway; CTP from UDP: step 2/2.</text>
</comment>
<dbReference type="AlphaFoldDB" id="A0AAU7TFI5"/>
<proteinExistence type="inferred from homology"/>
<evidence type="ECO:0000256" key="2">
    <source>
        <dbReference type="ARBA" id="ARBA00007533"/>
    </source>
</evidence>
<evidence type="ECO:0000256" key="7">
    <source>
        <dbReference type="ARBA" id="ARBA00022962"/>
    </source>
</evidence>
<dbReference type="PANTHER" id="PTHR11550">
    <property type="entry name" value="CTP SYNTHASE"/>
    <property type="match status" value="1"/>
</dbReference>
<keyword evidence="6" id="KW-0067">ATP-binding</keyword>
<sequence length="249" mass="26878">MNAYSGRLALVGDRSPHVRSHARIPGLLRELEQRDHLDLDIYWISTDTVDDAIAGFDGIWLLPGSPYRSEAGAITAVRTAREQGIPFLGTCGGFQHAMLEYARTISGATGVQHGETNPDADDLLIVPLHCSLDGHEGAVQVTPGTRAAELLGAERSVERYHCSYGLDSSRLDLLRDHGMVFSGYDDAGEPRIAELPDHPFYLATLFQPELAGAGNSTRPHPFVQAFAHAVAGRNDQIVEVGRGVMPAAT</sequence>
<reference evidence="11" key="1">
    <citation type="submission" date="2024-06" db="EMBL/GenBank/DDBJ databases">
        <title>Kribbella sp. strain HUAS MG21 genome sequences.</title>
        <authorList>
            <person name="Mo P."/>
        </authorList>
    </citation>
    <scope>NUCLEOTIDE SEQUENCE</scope>
    <source>
        <strain evidence="11">HUAS MG21</strain>
    </source>
</reference>
<keyword evidence="5" id="KW-0547">Nucleotide-binding</keyword>